<dbReference type="InParanoid" id="A0A0H2RNT4"/>
<evidence type="ECO:0000313" key="1">
    <source>
        <dbReference type="EMBL" id="KLO11128.1"/>
    </source>
</evidence>
<dbReference type="AlphaFoldDB" id="A0A0H2RNT4"/>
<accession>A0A0H2RNT4</accession>
<reference evidence="1 2" key="1">
    <citation type="submission" date="2015-04" db="EMBL/GenBank/DDBJ databases">
        <title>Complete genome sequence of Schizopora paradoxa KUC8140, a cosmopolitan wood degrader in East Asia.</title>
        <authorList>
            <consortium name="DOE Joint Genome Institute"/>
            <person name="Min B."/>
            <person name="Park H."/>
            <person name="Jang Y."/>
            <person name="Kim J.-J."/>
            <person name="Kim K.H."/>
            <person name="Pangilinan J."/>
            <person name="Lipzen A."/>
            <person name="Riley R."/>
            <person name="Grigoriev I.V."/>
            <person name="Spatafora J.W."/>
            <person name="Choi I.-G."/>
        </authorList>
    </citation>
    <scope>NUCLEOTIDE SEQUENCE [LARGE SCALE GENOMIC DNA]</scope>
    <source>
        <strain evidence="1 2">KUC8140</strain>
    </source>
</reference>
<evidence type="ECO:0000313" key="2">
    <source>
        <dbReference type="Proteomes" id="UP000053477"/>
    </source>
</evidence>
<organism evidence="1 2">
    <name type="scientific">Schizopora paradoxa</name>
    <dbReference type="NCBI Taxonomy" id="27342"/>
    <lineage>
        <taxon>Eukaryota</taxon>
        <taxon>Fungi</taxon>
        <taxon>Dikarya</taxon>
        <taxon>Basidiomycota</taxon>
        <taxon>Agaricomycotina</taxon>
        <taxon>Agaricomycetes</taxon>
        <taxon>Hymenochaetales</taxon>
        <taxon>Schizoporaceae</taxon>
        <taxon>Schizopora</taxon>
    </lineage>
</organism>
<dbReference type="EMBL" id="KQ086008">
    <property type="protein sequence ID" value="KLO11128.1"/>
    <property type="molecule type" value="Genomic_DNA"/>
</dbReference>
<gene>
    <name evidence="1" type="ORF">SCHPADRAFT_891840</name>
</gene>
<dbReference type="Proteomes" id="UP000053477">
    <property type="component" value="Unassembled WGS sequence"/>
</dbReference>
<name>A0A0H2RNT4_9AGAM</name>
<keyword evidence="2" id="KW-1185">Reference proteome</keyword>
<protein>
    <submittedName>
        <fullName evidence="1">Uncharacterized protein</fullName>
    </submittedName>
</protein>
<sequence length="160" mass="18154">MSGSEKTGVMKPRDMDGGKVLRWRKRFDASLRIQTPELEAEIYESLSFFVNNIRQDGDGVLGFQGVVYEEWLEEGCVGFESKLHLELYQSQYSVSLFLAIVKGSSDKLAPTTPGRWSGSSVAQQHISTISRSPDETEMKDRRRDSLDYTQFTCRSGTLER</sequence>
<proteinExistence type="predicted"/>